<name>A0A4Q0LLN9_9LACO</name>
<dbReference type="EMBL" id="SCLX01000103">
    <property type="protein sequence ID" value="RXF55143.1"/>
    <property type="molecule type" value="Genomic_DNA"/>
</dbReference>
<dbReference type="AlphaFoldDB" id="A0A4Q0LLN9"/>
<proteinExistence type="predicted"/>
<dbReference type="PROSITE" id="PS51257">
    <property type="entry name" value="PROKAR_LIPOPROTEIN"/>
    <property type="match status" value="1"/>
</dbReference>
<comment type="caution">
    <text evidence="1">The sequence shown here is derived from an EMBL/GenBank/DDBJ whole genome shotgun (WGS) entry which is preliminary data.</text>
</comment>
<evidence type="ECO:0000313" key="1">
    <source>
        <dbReference type="EMBL" id="RXF55143.1"/>
    </source>
</evidence>
<accession>A0A4Q0LLN9</accession>
<sequence>MSLMIKRWRKLSALEMFVNLGQLGISLWVIAIGCFLIGDKHYFFWPPTFRNIENDTRIDMLIILVGLALFLCTIFLVENKYVIVTLFTLVGAISLALAALSGLHAYFAGHWEMGMDVAHELALFGATLLVGHFK</sequence>
<protein>
    <submittedName>
        <fullName evidence="1">Uncharacterized protein</fullName>
    </submittedName>
</protein>
<dbReference type="Proteomes" id="UP000289808">
    <property type="component" value="Unassembled WGS sequence"/>
</dbReference>
<reference evidence="1 2" key="1">
    <citation type="submission" date="2019-01" db="EMBL/GenBank/DDBJ databases">
        <title>The genome sequence of Lactobacillus crispatus L49.</title>
        <authorList>
            <person name="Zhong J."/>
            <person name="Zhang J."/>
        </authorList>
    </citation>
    <scope>NUCLEOTIDE SEQUENCE [LARGE SCALE GENOMIC DNA]</scope>
    <source>
        <strain evidence="1 2">L49</strain>
    </source>
</reference>
<gene>
    <name evidence="1" type="ORF">ERD32_11260</name>
</gene>
<evidence type="ECO:0000313" key="2">
    <source>
        <dbReference type="Proteomes" id="UP000289808"/>
    </source>
</evidence>
<organism evidence="1 2">
    <name type="scientific">Lactobacillus crispatus</name>
    <dbReference type="NCBI Taxonomy" id="47770"/>
    <lineage>
        <taxon>Bacteria</taxon>
        <taxon>Bacillati</taxon>
        <taxon>Bacillota</taxon>
        <taxon>Bacilli</taxon>
        <taxon>Lactobacillales</taxon>
        <taxon>Lactobacillaceae</taxon>
        <taxon>Lactobacillus</taxon>
    </lineage>
</organism>